<gene>
    <name evidence="2" type="ORF">GH810_16265</name>
</gene>
<dbReference type="AlphaFoldDB" id="A0A923I6G3"/>
<keyword evidence="3" id="KW-1185">Reference proteome</keyword>
<reference evidence="2" key="1">
    <citation type="submission" date="2019-10" db="EMBL/GenBank/DDBJ databases">
        <authorList>
            <person name="Ross D.E."/>
            <person name="Gulliver D."/>
        </authorList>
    </citation>
    <scope>NUCLEOTIDE SEQUENCE</scope>
    <source>
        <strain evidence="2">DER-2019</strain>
    </source>
</reference>
<protein>
    <submittedName>
        <fullName evidence="2">DUF3089 domain-containing protein</fullName>
    </submittedName>
</protein>
<dbReference type="Proteomes" id="UP000616595">
    <property type="component" value="Unassembled WGS sequence"/>
</dbReference>
<evidence type="ECO:0000313" key="2">
    <source>
        <dbReference type="EMBL" id="MBC3889860.1"/>
    </source>
</evidence>
<dbReference type="PROSITE" id="PS51257">
    <property type="entry name" value="PROKAR_LIPOPROTEIN"/>
    <property type="match status" value="1"/>
</dbReference>
<accession>A0A923I6G3</accession>
<dbReference type="Pfam" id="PF11288">
    <property type="entry name" value="DUF3089"/>
    <property type="match status" value="1"/>
</dbReference>
<dbReference type="EMBL" id="WJBD01000027">
    <property type="protein sequence ID" value="MBC3889860.1"/>
    <property type="molecule type" value="Genomic_DNA"/>
</dbReference>
<dbReference type="SUPFAM" id="SSF53474">
    <property type="entry name" value="alpha/beta-Hydrolases"/>
    <property type="match status" value="1"/>
</dbReference>
<feature type="signal peptide" evidence="1">
    <location>
        <begin position="1"/>
        <end position="23"/>
    </location>
</feature>
<sequence>MKMKIEKRLFLSLTVLLCCLAIAGCSAKTADTKKDAAQTESSTAIQATDYSQSNHWLNLPTENNKDVDVFYLYPSAWAKVNADDPIICDIDNPVMLQQSKLAYERQATAFSDIANIYAPYYRQDDAGSTLSMSVDEQQDIVKGVPLTDALAAFDYYIKNYNNGRPFILASHSQGSNVMIYILSEYMKAHPEVNNRMIAAYVIGYSVTDDYLAQNPNLKFATGAGDTGVIISYNTQAPTIEGTDGVVTPGAKAINPISWTTDETVAPASDNLGSLQLNSDGSVAKNEDGTNIVVKNFADAQVDTAKGVIICSTVDVDKYAPGSAMFGKGVFHSFDFPFYYYDIQANAALRVQNYLLNHK</sequence>
<reference evidence="2" key="2">
    <citation type="submission" date="2020-10" db="EMBL/GenBank/DDBJ databases">
        <title>Comparative genomics of the Acetobacterium genus.</title>
        <authorList>
            <person name="Marshall C."/>
            <person name="May H."/>
            <person name="Norman S."/>
        </authorList>
    </citation>
    <scope>NUCLEOTIDE SEQUENCE</scope>
    <source>
        <strain evidence="2">DER-2019</strain>
    </source>
</reference>
<feature type="chain" id="PRO_5039431165" evidence="1">
    <location>
        <begin position="24"/>
        <end position="358"/>
    </location>
</feature>
<name>A0A923I6G3_9FIRM</name>
<evidence type="ECO:0000256" key="1">
    <source>
        <dbReference type="SAM" id="SignalP"/>
    </source>
</evidence>
<dbReference type="InterPro" id="IPR029058">
    <property type="entry name" value="AB_hydrolase_fold"/>
</dbReference>
<comment type="caution">
    <text evidence="2">The sequence shown here is derived from an EMBL/GenBank/DDBJ whole genome shotgun (WGS) entry which is preliminary data.</text>
</comment>
<dbReference type="InterPro" id="IPR021440">
    <property type="entry name" value="DUF3089"/>
</dbReference>
<dbReference type="OrthoDB" id="9794645at2"/>
<evidence type="ECO:0000313" key="3">
    <source>
        <dbReference type="Proteomes" id="UP000616595"/>
    </source>
</evidence>
<organism evidence="2 3">
    <name type="scientific">Acetobacterium paludosum</name>
    <dbReference type="NCBI Taxonomy" id="52693"/>
    <lineage>
        <taxon>Bacteria</taxon>
        <taxon>Bacillati</taxon>
        <taxon>Bacillota</taxon>
        <taxon>Clostridia</taxon>
        <taxon>Eubacteriales</taxon>
        <taxon>Eubacteriaceae</taxon>
        <taxon>Acetobacterium</taxon>
    </lineage>
</organism>
<keyword evidence="1" id="KW-0732">Signal</keyword>
<proteinExistence type="predicted"/>